<name>A0ACB5S4I9_9PEZI</name>
<evidence type="ECO:0000313" key="2">
    <source>
        <dbReference type="Proteomes" id="UP001165186"/>
    </source>
</evidence>
<dbReference type="EMBL" id="BSXG01000040">
    <property type="protein sequence ID" value="GME27720.1"/>
    <property type="molecule type" value="Genomic_DNA"/>
</dbReference>
<sequence length="536" mass="60329">MDNPIVQRGYLSLILNWHNMLLLASGVIGLLLLTALTTALHNLLLHPLRHHPGSLLAAATPIPYWRAYLRGDIHTWVAAQHRQHGATVRVAPDRLSYIHPAAWKDIYGHRTGDRRAAPPPGKDPRFYGTSRAQEDEEERRRRRTSENAAAEGGGGGNGRNLAVIVDDAEHGRVRRIFAHAFSDRGLKAQEPLIRRYVDQLVANLARVAESGSPCDAVKMYNCTTFDVMGDLTFGESLGLLEASELSEWVSTLYKGIKSGVLGQISREYPLLGGLVVKLVPKELKKKAKDHFKFSEERVDRRLEKRGTAGERPDIWGLVLKQEEGRGLGLKDMHANASLFMIAGTETTATLLSGLTYLLLKNPDKYERLVKEIRGSFESEDELTIENLQRLEYMHACFQEGLRIYPPVPIGLPREIPKGGASIMGEWLPEKTRVSIPQWTANLSSENFQEPLSFIPERWLPGSGFDKDRKDVLQPFSIGPRNCLGQNLAYHEMRIILSKVLWHFDLTMEPESDGWLNQKCYVLWEKGPLMVTVTARK</sequence>
<reference evidence="1" key="1">
    <citation type="submission" date="2024-09" db="EMBL/GenBank/DDBJ databases">
        <title>Draft Genome Sequences of Neofusicoccum parvum.</title>
        <authorList>
            <person name="Ashida A."/>
            <person name="Camagna M."/>
            <person name="Tanaka A."/>
            <person name="Takemoto D."/>
        </authorList>
    </citation>
    <scope>NUCLEOTIDE SEQUENCE</scope>
    <source>
        <strain evidence="1">PPO83</strain>
    </source>
</reference>
<dbReference type="Proteomes" id="UP001165186">
    <property type="component" value="Unassembled WGS sequence"/>
</dbReference>
<protein>
    <submittedName>
        <fullName evidence="1">Cytochrome P450</fullName>
    </submittedName>
</protein>
<proteinExistence type="predicted"/>
<evidence type="ECO:0000313" key="1">
    <source>
        <dbReference type="EMBL" id="GME27720.1"/>
    </source>
</evidence>
<keyword evidence="2" id="KW-1185">Reference proteome</keyword>
<organism evidence="1 2">
    <name type="scientific">Neofusicoccum parvum</name>
    <dbReference type="NCBI Taxonomy" id="310453"/>
    <lineage>
        <taxon>Eukaryota</taxon>
        <taxon>Fungi</taxon>
        <taxon>Dikarya</taxon>
        <taxon>Ascomycota</taxon>
        <taxon>Pezizomycotina</taxon>
        <taxon>Dothideomycetes</taxon>
        <taxon>Dothideomycetes incertae sedis</taxon>
        <taxon>Botryosphaeriales</taxon>
        <taxon>Botryosphaeriaceae</taxon>
        <taxon>Neofusicoccum</taxon>
    </lineage>
</organism>
<comment type="caution">
    <text evidence="1">The sequence shown here is derived from an EMBL/GenBank/DDBJ whole genome shotgun (WGS) entry which is preliminary data.</text>
</comment>
<gene>
    <name evidence="1" type="primary">g1602</name>
    <name evidence="1" type="ORF">NpPPO83_00001602</name>
</gene>
<accession>A0ACB5S4I9</accession>